<dbReference type="EC" id="6.3.5.1" evidence="7 8"/>
<dbReference type="EMBL" id="FOUU01000008">
    <property type="protein sequence ID" value="SFM97230.1"/>
    <property type="molecule type" value="Genomic_DNA"/>
</dbReference>
<evidence type="ECO:0000256" key="3">
    <source>
        <dbReference type="ARBA" id="ARBA00022598"/>
    </source>
</evidence>
<dbReference type="SUPFAM" id="SSF56317">
    <property type="entry name" value="Carbon-nitrogen hydrolase"/>
    <property type="match status" value="1"/>
</dbReference>
<dbReference type="AlphaFoldDB" id="A0A1I4V896"/>
<evidence type="ECO:0000256" key="4">
    <source>
        <dbReference type="ARBA" id="ARBA00022741"/>
    </source>
</evidence>
<keyword evidence="3 7" id="KW-0436">Ligase</keyword>
<feature type="active site" description="For glutaminase activity" evidence="7">
    <location>
        <position position="112"/>
    </location>
</feature>
<feature type="binding site" evidence="7">
    <location>
        <position position="378"/>
    </location>
    <ligand>
        <name>deamido-NAD(+)</name>
        <dbReference type="ChEBI" id="CHEBI:58437"/>
        <note>ligand shared between two neighboring subunits</note>
    </ligand>
</feature>
<dbReference type="PANTHER" id="PTHR23090:SF9">
    <property type="entry name" value="GLUTAMINE-DEPENDENT NAD(+) SYNTHETASE"/>
    <property type="match status" value="1"/>
</dbReference>
<keyword evidence="5 7" id="KW-0067">ATP-binding</keyword>
<dbReference type="GO" id="GO:0003952">
    <property type="term" value="F:NAD+ synthase (glutamine-hydrolyzing) activity"/>
    <property type="evidence" value="ECO:0007669"/>
    <property type="project" value="UniProtKB-UniRule"/>
</dbReference>
<sequence length="554" mass="61654">MRVAMGQINPLIGDFRGNIEKMSRMVDLAKTKGCDLIIFPELSFIGYPPLDLLDRPAFVEESIRWWDALERMSEGIGLIAGAVSKNEAKEGKCYHNSLLFFQNGRLIALVNKRLLPFYDVFDEERYFEPGKEPGYAEWRGVRLGLTICEDIWNRDGILPRRYYPCDPVVDLKTIGVDVLINIAASPYYHGKMKNVMIPLLKSVAREVNAPVVFVNQVGGNDELIFQGRSMVCLPYGDIVVQARSFEEDLVVFNTANLMGDFRDAHDDDVDEVIDALCLGLRDYMRKCGFDRAVIGMSGGVDSAVTACIAAMSIGREKVMGVGLPGPYSSKESLEDAYEVARRLGIDWAVIPITGLYEAVVSSMAEVFSGLSPDVTEENVQARLRGLVLMAISNKLGRLLLSTGNKSELAVGYCTLYGDMNGGLAVLGDVPKTFVYAIARRLKEKFGWIPERVITKPPSAELRPNQRDQDTLPPYELLDAVLELYLEENKSLREIVSLGYDEATVHEIIRMVERNEYKRRQAPPVLKVTTKAFGIGRRIPIAHGYKPGHSGGHSS</sequence>
<comment type="function">
    <text evidence="7">Catalyzes the ATP-dependent amidation of deamido-NAD to form NAD. Uses L-glutamine as a nitrogen source.</text>
</comment>
<keyword evidence="4 7" id="KW-0547">Nucleotide-binding</keyword>
<organism evidence="11 12">
    <name type="scientific">Thermodesulforhabdus norvegica</name>
    <dbReference type="NCBI Taxonomy" id="39841"/>
    <lineage>
        <taxon>Bacteria</taxon>
        <taxon>Pseudomonadati</taxon>
        <taxon>Thermodesulfobacteriota</taxon>
        <taxon>Syntrophobacteria</taxon>
        <taxon>Syntrophobacterales</taxon>
        <taxon>Thermodesulforhabdaceae</taxon>
        <taxon>Thermodesulforhabdus</taxon>
    </lineage>
</organism>
<dbReference type="HAMAP" id="MF_02090">
    <property type="entry name" value="NadE_glutamine_dep"/>
    <property type="match status" value="1"/>
</dbReference>
<dbReference type="InterPro" id="IPR014445">
    <property type="entry name" value="Gln-dep_NAD_synthase"/>
</dbReference>
<dbReference type="PROSITE" id="PS50263">
    <property type="entry name" value="CN_HYDROLASE"/>
    <property type="match status" value="1"/>
</dbReference>
<evidence type="ECO:0000256" key="9">
    <source>
        <dbReference type="RuleBase" id="RU003811"/>
    </source>
</evidence>
<feature type="active site" description="Proton acceptor; for glutaminase activity" evidence="7">
    <location>
        <position position="41"/>
    </location>
</feature>
<dbReference type="InterPro" id="IPR014729">
    <property type="entry name" value="Rossmann-like_a/b/a_fold"/>
</dbReference>
<feature type="binding site" evidence="7">
    <location>
        <position position="185"/>
    </location>
    <ligand>
        <name>L-glutamine</name>
        <dbReference type="ChEBI" id="CHEBI:58359"/>
    </ligand>
</feature>
<dbReference type="OrthoDB" id="9799210at2"/>
<protein>
    <recommendedName>
        <fullName evidence="7 8">Glutamine-dependent NAD(+) synthetase</fullName>
        <ecNumber evidence="7 8">6.3.5.1</ecNumber>
    </recommendedName>
    <alternativeName>
        <fullName evidence="7 8">NAD(+) synthase [glutamine-hydrolyzing]</fullName>
    </alternativeName>
</protein>
<reference evidence="12" key="1">
    <citation type="submission" date="2016-10" db="EMBL/GenBank/DDBJ databases">
        <authorList>
            <person name="Varghese N."/>
            <person name="Submissions S."/>
        </authorList>
    </citation>
    <scope>NUCLEOTIDE SEQUENCE [LARGE SCALE GENOMIC DNA]</scope>
    <source>
        <strain evidence="12">DSM 9990</strain>
    </source>
</reference>
<dbReference type="Pfam" id="PF00795">
    <property type="entry name" value="CN_hydrolase"/>
    <property type="match status" value="1"/>
</dbReference>
<dbReference type="Gene3D" id="3.40.50.620">
    <property type="entry name" value="HUPs"/>
    <property type="match status" value="1"/>
</dbReference>
<feature type="active site" description="Nucleophile; for glutaminase activity" evidence="7">
    <location>
        <position position="148"/>
    </location>
</feature>
<dbReference type="FunFam" id="3.40.50.620:FF:000106">
    <property type="entry name" value="Glutamine-dependent NAD(+) synthetase"/>
    <property type="match status" value="1"/>
</dbReference>
<feature type="domain" description="CN hydrolase" evidence="10">
    <location>
        <begin position="1"/>
        <end position="257"/>
    </location>
</feature>
<evidence type="ECO:0000256" key="6">
    <source>
        <dbReference type="ARBA" id="ARBA00023027"/>
    </source>
</evidence>
<name>A0A1I4V896_9BACT</name>
<dbReference type="GO" id="GO:0005524">
    <property type="term" value="F:ATP binding"/>
    <property type="evidence" value="ECO:0007669"/>
    <property type="project" value="UniProtKB-UniRule"/>
</dbReference>
<dbReference type="UniPathway" id="UPA00253">
    <property type="reaction ID" value="UER00334"/>
</dbReference>
<dbReference type="InterPro" id="IPR036526">
    <property type="entry name" value="C-N_Hydrolase_sf"/>
</dbReference>
<evidence type="ECO:0000313" key="11">
    <source>
        <dbReference type="EMBL" id="SFM97230.1"/>
    </source>
</evidence>
<dbReference type="SUPFAM" id="SSF52402">
    <property type="entry name" value="Adenine nucleotide alpha hydrolases-like"/>
    <property type="match status" value="1"/>
</dbReference>
<evidence type="ECO:0000313" key="12">
    <source>
        <dbReference type="Proteomes" id="UP000199611"/>
    </source>
</evidence>
<comment type="caution">
    <text evidence="7">Lacks conserved residue(s) required for the propagation of feature annotation.</text>
</comment>
<feature type="binding site" evidence="7">
    <location>
        <position position="407"/>
    </location>
    <ligand>
        <name>deamido-NAD(+)</name>
        <dbReference type="ChEBI" id="CHEBI:58437"/>
        <note>ligand shared between two neighboring subunits</note>
    </ligand>
</feature>
<feature type="binding site" evidence="7">
    <location>
        <begin position="295"/>
        <end position="302"/>
    </location>
    <ligand>
        <name>ATP</name>
        <dbReference type="ChEBI" id="CHEBI:30616"/>
    </ligand>
</feature>
<dbReference type="NCBIfam" id="NF010588">
    <property type="entry name" value="PRK13981.1"/>
    <property type="match status" value="1"/>
</dbReference>
<dbReference type="GO" id="GO:0009435">
    <property type="term" value="P:NAD+ biosynthetic process"/>
    <property type="evidence" value="ECO:0007669"/>
    <property type="project" value="UniProtKB-UniRule"/>
</dbReference>
<dbReference type="InterPro" id="IPR003694">
    <property type="entry name" value="NAD_synthase"/>
</dbReference>
<dbReference type="NCBIfam" id="TIGR00552">
    <property type="entry name" value="nadE"/>
    <property type="match status" value="1"/>
</dbReference>
<evidence type="ECO:0000259" key="10">
    <source>
        <dbReference type="PROSITE" id="PS50263"/>
    </source>
</evidence>
<feature type="binding site" evidence="7">
    <location>
        <position position="118"/>
    </location>
    <ligand>
        <name>L-glutamine</name>
        <dbReference type="ChEBI" id="CHEBI:58359"/>
    </ligand>
</feature>
<evidence type="ECO:0000256" key="2">
    <source>
        <dbReference type="ARBA" id="ARBA00007145"/>
    </source>
</evidence>
<dbReference type="RefSeq" id="WP_093395732.1">
    <property type="nucleotide sequence ID" value="NZ_FOUU01000008.1"/>
</dbReference>
<dbReference type="Gene3D" id="3.60.110.10">
    <property type="entry name" value="Carbon-nitrogen hydrolase"/>
    <property type="match status" value="1"/>
</dbReference>
<evidence type="ECO:0000256" key="1">
    <source>
        <dbReference type="ARBA" id="ARBA00005188"/>
    </source>
</evidence>
<dbReference type="CDD" id="cd00553">
    <property type="entry name" value="NAD_synthase"/>
    <property type="match status" value="1"/>
</dbReference>
<dbReference type="InterPro" id="IPR022310">
    <property type="entry name" value="NAD/GMP_synthase"/>
</dbReference>
<feature type="binding site" evidence="7">
    <location>
        <position position="517"/>
    </location>
    <ligand>
        <name>deamido-NAD(+)</name>
        <dbReference type="ChEBI" id="CHEBI:58437"/>
        <note>ligand shared between two neighboring subunits</note>
    </ligand>
</feature>
<gene>
    <name evidence="7" type="primary">nadE</name>
    <name evidence="11" type="ORF">SAMN05660836_02155</name>
</gene>
<dbReference type="Pfam" id="PF02540">
    <property type="entry name" value="NAD_synthase"/>
    <property type="match status" value="1"/>
</dbReference>
<keyword evidence="12" id="KW-1185">Reference proteome</keyword>
<feature type="binding site" evidence="7">
    <location>
        <position position="191"/>
    </location>
    <ligand>
        <name>L-glutamine</name>
        <dbReference type="ChEBI" id="CHEBI:58359"/>
    </ligand>
</feature>
<dbReference type="PANTHER" id="PTHR23090">
    <property type="entry name" value="NH 3 /GLUTAMINE-DEPENDENT NAD + SYNTHETASE"/>
    <property type="match status" value="1"/>
</dbReference>
<evidence type="ECO:0000256" key="7">
    <source>
        <dbReference type="HAMAP-Rule" id="MF_02090"/>
    </source>
</evidence>
<dbReference type="GO" id="GO:0005737">
    <property type="term" value="C:cytoplasm"/>
    <property type="evidence" value="ECO:0007669"/>
    <property type="project" value="InterPro"/>
</dbReference>
<comment type="pathway">
    <text evidence="1 7 8">Cofactor biosynthesis; NAD(+) biosynthesis; NAD(+) from deamido-NAD(+) (L-Gln route): step 1/1.</text>
</comment>
<keyword evidence="6 7" id="KW-0520">NAD</keyword>
<evidence type="ECO:0000256" key="8">
    <source>
        <dbReference type="PIRNR" id="PIRNR006630"/>
    </source>
</evidence>
<comment type="catalytic activity">
    <reaction evidence="7 8">
        <text>deamido-NAD(+) + L-glutamine + ATP + H2O = L-glutamate + AMP + diphosphate + NAD(+) + H(+)</text>
        <dbReference type="Rhea" id="RHEA:24384"/>
        <dbReference type="ChEBI" id="CHEBI:15377"/>
        <dbReference type="ChEBI" id="CHEBI:15378"/>
        <dbReference type="ChEBI" id="CHEBI:29985"/>
        <dbReference type="ChEBI" id="CHEBI:30616"/>
        <dbReference type="ChEBI" id="CHEBI:33019"/>
        <dbReference type="ChEBI" id="CHEBI:57540"/>
        <dbReference type="ChEBI" id="CHEBI:58359"/>
        <dbReference type="ChEBI" id="CHEBI:58437"/>
        <dbReference type="ChEBI" id="CHEBI:456215"/>
        <dbReference type="EC" id="6.3.5.1"/>
    </reaction>
</comment>
<dbReference type="STRING" id="39841.SAMN05660836_02155"/>
<feature type="binding site" evidence="7">
    <location>
        <position position="402"/>
    </location>
    <ligand>
        <name>ATP</name>
        <dbReference type="ChEBI" id="CHEBI:30616"/>
    </ligand>
</feature>
<dbReference type="InterPro" id="IPR003010">
    <property type="entry name" value="C-N_Hydrolase"/>
</dbReference>
<dbReference type="GO" id="GO:0008795">
    <property type="term" value="F:NAD+ synthase activity"/>
    <property type="evidence" value="ECO:0007669"/>
    <property type="project" value="UniProtKB-UniRule"/>
</dbReference>
<accession>A0A1I4V896</accession>
<comment type="similarity">
    <text evidence="9">Belongs to the NAD synthetase family.</text>
</comment>
<comment type="similarity">
    <text evidence="2 7 8">In the C-terminal section; belongs to the NAD synthetase family.</text>
</comment>
<dbReference type="CDD" id="cd07570">
    <property type="entry name" value="GAT_Gln-NAD-synth"/>
    <property type="match status" value="1"/>
</dbReference>
<evidence type="ECO:0000256" key="5">
    <source>
        <dbReference type="ARBA" id="ARBA00022840"/>
    </source>
</evidence>
<dbReference type="Proteomes" id="UP000199611">
    <property type="component" value="Unassembled WGS sequence"/>
</dbReference>
<dbReference type="PIRSF" id="PIRSF006630">
    <property type="entry name" value="NADS_GAT"/>
    <property type="match status" value="1"/>
</dbReference>
<dbReference type="GO" id="GO:0004359">
    <property type="term" value="F:glutaminase activity"/>
    <property type="evidence" value="ECO:0007669"/>
    <property type="project" value="InterPro"/>
</dbReference>
<proteinExistence type="inferred from homology"/>